<dbReference type="PANTHER" id="PTHR11505">
    <property type="entry name" value="L1 TRANSPOSABLE ELEMENT-RELATED"/>
    <property type="match status" value="1"/>
</dbReference>
<gene>
    <name evidence="3" type="ORF">XELAEV_18000710mg</name>
</gene>
<accession>A0A974BQ44</accession>
<sequence>MEWRKVNYKRKNVSPIPRKLSEFYEEEIQDGARYHKHRDRDDPSFHTPSPLPQKNRFSPLFTPHRKRDPADLEEDKQPMTQKFFKEFMMSFRCVKQDNMAEVRGDMKTLMGHMSHFAKETDLRVTKLENQIAEMTVEHNELVDAHRELMGEAKWMKEKIADGEDRNRRNNVKLRGVPESVSDDDLKGYGIDLLKTTFPSLSESELTVERAHRLPKTGFWDVITRIHFFHIKERLLATTRGGKKLQDPFWDLSLYQDLSQGVSHVIRSVKEGQELLAKWNIPIFTPRDPRRDRPIHQPPLSKQQPMDTSQPQTEKEKSSVAPAGT</sequence>
<dbReference type="AlphaFoldDB" id="A0A974BQ44"/>
<feature type="region of interest" description="Disordered" evidence="2">
    <location>
        <begin position="286"/>
        <end position="324"/>
    </location>
</feature>
<evidence type="ECO:0000256" key="1">
    <source>
        <dbReference type="SAM" id="Coils"/>
    </source>
</evidence>
<dbReference type="Proteomes" id="UP000694892">
    <property type="component" value="Unassembled WGS sequence"/>
</dbReference>
<protein>
    <submittedName>
        <fullName evidence="3">Uncharacterized protein</fullName>
    </submittedName>
</protein>
<evidence type="ECO:0000313" key="3">
    <source>
        <dbReference type="EMBL" id="OCT56175.1"/>
    </source>
</evidence>
<proteinExistence type="predicted"/>
<feature type="compositionally biased region" description="Polar residues" evidence="2">
    <location>
        <begin position="299"/>
        <end position="311"/>
    </location>
</feature>
<dbReference type="EMBL" id="KV467366">
    <property type="protein sequence ID" value="OCT56175.1"/>
    <property type="molecule type" value="Genomic_DNA"/>
</dbReference>
<reference evidence="3" key="1">
    <citation type="submission" date="2016-05" db="EMBL/GenBank/DDBJ databases">
        <title>WGS assembly of Xenopus laevis.</title>
        <authorList>
            <person name="Session A."/>
            <person name="Uno Y."/>
            <person name="Kwon T."/>
            <person name="Chapman J."/>
            <person name="Toyoda A."/>
            <person name="Takahashi S."/>
            <person name="Fukui A."/>
            <person name="Hikosaka A."/>
            <person name="Putnam N."/>
            <person name="Stites J."/>
            <person name="Van Heeringen S."/>
            <person name="Quigley I."/>
            <person name="Heinz S."/>
            <person name="Hellsten U."/>
            <person name="Lyons J."/>
            <person name="Suzuki A."/>
            <person name="Kondo M."/>
            <person name="Ogino H."/>
            <person name="Ochi H."/>
            <person name="Bogdanovic O."/>
            <person name="Lister R."/>
            <person name="Georgiou G."/>
            <person name="Paranjpe S."/>
            <person name="Van Kruijsbergen I."/>
            <person name="Mozaffari S."/>
            <person name="Shu S."/>
            <person name="Schmutz J."/>
            <person name="Jenkins J."/>
            <person name="Grimwood J."/>
            <person name="Carlson J."/>
            <person name="Mitros T."/>
            <person name="Simakov O."/>
            <person name="Heald R."/>
            <person name="Miller K."/>
            <person name="Haudenschild C."/>
            <person name="Kuroki Y."/>
            <person name="Tanaka T."/>
            <person name="Michiue T."/>
            <person name="Watanabe M."/>
            <person name="Kinoshita T."/>
            <person name="Ohta Y."/>
            <person name="Mawaribuchi S."/>
            <person name="Suzuki Y."/>
            <person name="Haramoto Y."/>
            <person name="Yamamoto T."/>
            <person name="Takagi C."/>
            <person name="Kitzman J."/>
            <person name="Shendure J."/>
            <person name="Nakayama T."/>
            <person name="Izutsu Y."/>
            <person name="Robert J."/>
            <person name="Dichmann D."/>
            <person name="Flajnik M."/>
            <person name="Houston D."/>
            <person name="Marcotte E."/>
            <person name="Wallingford J."/>
            <person name="Ito Y."/>
            <person name="Asashima M."/>
            <person name="Ueno N."/>
            <person name="Matsuda Y."/>
            <person name="Jan Veenstra G."/>
            <person name="Fujiyama A."/>
            <person name="Harland R."/>
            <person name="Taira M."/>
            <person name="Rokhsar D.S."/>
        </authorList>
    </citation>
    <scope>NUCLEOTIDE SEQUENCE</scope>
    <source>
        <strain evidence="3">J</strain>
        <tissue evidence="3">Blood</tissue>
    </source>
</reference>
<dbReference type="InterPro" id="IPR004244">
    <property type="entry name" value="Transposase_22"/>
</dbReference>
<feature type="region of interest" description="Disordered" evidence="2">
    <location>
        <begin position="31"/>
        <end position="76"/>
    </location>
</feature>
<organism evidence="3">
    <name type="scientific">Xenopus laevis</name>
    <name type="common">African clawed frog</name>
    <dbReference type="NCBI Taxonomy" id="8355"/>
    <lineage>
        <taxon>Eukaryota</taxon>
        <taxon>Metazoa</taxon>
        <taxon>Chordata</taxon>
        <taxon>Craniata</taxon>
        <taxon>Vertebrata</taxon>
        <taxon>Euteleostomi</taxon>
        <taxon>Amphibia</taxon>
        <taxon>Batrachia</taxon>
        <taxon>Anura</taxon>
        <taxon>Pipoidea</taxon>
        <taxon>Pipidae</taxon>
        <taxon>Xenopodinae</taxon>
        <taxon>Xenopus</taxon>
        <taxon>Xenopus</taxon>
    </lineage>
</organism>
<dbReference type="Gene3D" id="3.30.70.1820">
    <property type="entry name" value="L1 transposable element, RRM domain"/>
    <property type="match status" value="1"/>
</dbReference>
<name>A0A974BQ44_XENLA</name>
<feature type="coiled-coil region" evidence="1">
    <location>
        <begin position="117"/>
        <end position="144"/>
    </location>
</feature>
<evidence type="ECO:0000256" key="2">
    <source>
        <dbReference type="SAM" id="MobiDB-lite"/>
    </source>
</evidence>
<keyword evidence="1" id="KW-0175">Coiled coil</keyword>